<organism evidence="15 16">
    <name type="scientific">Pisciglobus halotolerans</name>
    <dbReference type="NCBI Taxonomy" id="745365"/>
    <lineage>
        <taxon>Bacteria</taxon>
        <taxon>Bacillati</taxon>
        <taxon>Bacillota</taxon>
        <taxon>Bacilli</taxon>
        <taxon>Lactobacillales</taxon>
        <taxon>Carnobacteriaceae</taxon>
    </lineage>
</organism>
<feature type="domain" description="Toprim" evidence="13">
    <location>
        <begin position="2"/>
        <end position="137"/>
    </location>
</feature>
<dbReference type="Proteomes" id="UP000198668">
    <property type="component" value="Unassembled WGS sequence"/>
</dbReference>
<dbReference type="Gene3D" id="1.10.460.10">
    <property type="entry name" value="Topoisomerase I, domain 2"/>
    <property type="match status" value="1"/>
</dbReference>
<evidence type="ECO:0000256" key="9">
    <source>
        <dbReference type="ARBA" id="ARBA00030003"/>
    </source>
</evidence>
<dbReference type="RefSeq" id="WP_092090673.1">
    <property type="nucleotide sequence ID" value="NZ_FOQE01000001.1"/>
</dbReference>
<evidence type="ECO:0000256" key="11">
    <source>
        <dbReference type="ARBA" id="ARBA00032235"/>
    </source>
</evidence>
<keyword evidence="4" id="KW-0479">Metal-binding</keyword>
<dbReference type="InterPro" id="IPR013497">
    <property type="entry name" value="Topo_IA_cen"/>
</dbReference>
<keyword evidence="8 15" id="KW-0413">Isomerase</keyword>
<protein>
    <recommendedName>
        <fullName evidence="3">DNA topoisomerase</fullName>
        <ecNumber evidence="3">5.6.2.1</ecNumber>
    </recommendedName>
    <alternativeName>
        <fullName evidence="12">Omega-protein</fullName>
    </alternativeName>
    <alternativeName>
        <fullName evidence="11">Relaxing enzyme</fullName>
    </alternativeName>
    <alternativeName>
        <fullName evidence="9">Swivelase</fullName>
    </alternativeName>
    <alternativeName>
        <fullName evidence="10">Untwisting enzyme</fullName>
    </alternativeName>
</protein>
<dbReference type="InterPro" id="IPR013825">
    <property type="entry name" value="Topo_IA_cen_sub2"/>
</dbReference>
<dbReference type="NCBIfam" id="NF005829">
    <property type="entry name" value="PRK07726.1"/>
    <property type="match status" value="1"/>
</dbReference>
<evidence type="ECO:0000313" key="16">
    <source>
        <dbReference type="Proteomes" id="UP000198668"/>
    </source>
</evidence>
<evidence type="ECO:0000256" key="5">
    <source>
        <dbReference type="ARBA" id="ARBA00022842"/>
    </source>
</evidence>
<evidence type="ECO:0000256" key="7">
    <source>
        <dbReference type="ARBA" id="ARBA00023125"/>
    </source>
</evidence>
<feature type="domain" description="Topo IA-type catalytic" evidence="14">
    <location>
        <begin position="153"/>
        <end position="594"/>
    </location>
</feature>
<comment type="similarity">
    <text evidence="2">Belongs to the type IA topoisomerase family.</text>
</comment>
<reference evidence="15 16" key="1">
    <citation type="submission" date="2016-10" db="EMBL/GenBank/DDBJ databases">
        <authorList>
            <person name="de Groot N.N."/>
        </authorList>
    </citation>
    <scope>NUCLEOTIDE SEQUENCE [LARGE SCALE GENOMIC DNA]</scope>
    <source>
        <strain evidence="15 16">DSM 27630</strain>
    </source>
</reference>
<evidence type="ECO:0000256" key="3">
    <source>
        <dbReference type="ARBA" id="ARBA00012891"/>
    </source>
</evidence>
<dbReference type="InterPro" id="IPR013826">
    <property type="entry name" value="Topo_IA_cen_sub3"/>
</dbReference>
<keyword evidence="5" id="KW-0460">Magnesium</keyword>
<evidence type="ECO:0000259" key="14">
    <source>
        <dbReference type="PROSITE" id="PS52039"/>
    </source>
</evidence>
<dbReference type="InterPro" id="IPR023405">
    <property type="entry name" value="Topo_IA_core_domain"/>
</dbReference>
<dbReference type="InterPro" id="IPR006171">
    <property type="entry name" value="TOPRIM_dom"/>
</dbReference>
<evidence type="ECO:0000256" key="10">
    <source>
        <dbReference type="ARBA" id="ARBA00031985"/>
    </source>
</evidence>
<dbReference type="PANTHER" id="PTHR11390:SF21">
    <property type="entry name" value="DNA TOPOISOMERASE 3-ALPHA"/>
    <property type="match status" value="1"/>
</dbReference>
<dbReference type="GO" id="GO:0006281">
    <property type="term" value="P:DNA repair"/>
    <property type="evidence" value="ECO:0007669"/>
    <property type="project" value="TreeGrafter"/>
</dbReference>
<dbReference type="SMART" id="SM00437">
    <property type="entry name" value="TOP1Ac"/>
    <property type="match status" value="1"/>
</dbReference>
<keyword evidence="16" id="KW-1185">Reference proteome</keyword>
<dbReference type="InterPro" id="IPR003601">
    <property type="entry name" value="Topo_IA_2"/>
</dbReference>
<dbReference type="InterPro" id="IPR013824">
    <property type="entry name" value="Topo_IA_cen_sub1"/>
</dbReference>
<dbReference type="PROSITE" id="PS00396">
    <property type="entry name" value="TOPO_IA_1"/>
    <property type="match status" value="1"/>
</dbReference>
<dbReference type="PANTHER" id="PTHR11390">
    <property type="entry name" value="PROKARYOTIC DNA TOPOISOMERASE"/>
    <property type="match status" value="1"/>
</dbReference>
<dbReference type="PRINTS" id="PR00417">
    <property type="entry name" value="PRTPISMRASEI"/>
</dbReference>
<name>A0A1I3ALI6_9LACT</name>
<dbReference type="InterPro" id="IPR003602">
    <property type="entry name" value="Topo_IA_DNA-bd_dom"/>
</dbReference>
<dbReference type="Pfam" id="PF01751">
    <property type="entry name" value="Toprim"/>
    <property type="match status" value="1"/>
</dbReference>
<dbReference type="InterPro" id="IPR023406">
    <property type="entry name" value="Topo_IA_AS"/>
</dbReference>
<dbReference type="GO" id="GO:0046872">
    <property type="term" value="F:metal ion binding"/>
    <property type="evidence" value="ECO:0007669"/>
    <property type="project" value="UniProtKB-KW"/>
</dbReference>
<dbReference type="Gene3D" id="2.70.20.10">
    <property type="entry name" value="Topoisomerase I, domain 3"/>
    <property type="match status" value="1"/>
</dbReference>
<dbReference type="Pfam" id="PF01131">
    <property type="entry name" value="Topoisom_bac"/>
    <property type="match status" value="1"/>
</dbReference>
<dbReference type="EC" id="5.6.2.1" evidence="3"/>
<proteinExistence type="inferred from homology"/>
<dbReference type="InterPro" id="IPR034144">
    <property type="entry name" value="TOPRIM_TopoIII"/>
</dbReference>
<dbReference type="GO" id="GO:0003917">
    <property type="term" value="F:DNA topoisomerase type I (single strand cut, ATP-independent) activity"/>
    <property type="evidence" value="ECO:0007669"/>
    <property type="project" value="UniProtKB-EC"/>
</dbReference>
<dbReference type="GO" id="GO:0003677">
    <property type="term" value="F:DNA binding"/>
    <property type="evidence" value="ECO:0007669"/>
    <property type="project" value="UniProtKB-KW"/>
</dbReference>
<evidence type="ECO:0000256" key="12">
    <source>
        <dbReference type="ARBA" id="ARBA00032877"/>
    </source>
</evidence>
<gene>
    <name evidence="15" type="ORF">SAMN04489868_1013</name>
</gene>
<dbReference type="GO" id="GO:0006310">
    <property type="term" value="P:DNA recombination"/>
    <property type="evidence" value="ECO:0007669"/>
    <property type="project" value="TreeGrafter"/>
</dbReference>
<dbReference type="SUPFAM" id="SSF56712">
    <property type="entry name" value="Prokaryotic type I DNA topoisomerase"/>
    <property type="match status" value="1"/>
</dbReference>
<dbReference type="Gene3D" id="1.10.290.10">
    <property type="entry name" value="Topoisomerase I, domain 4"/>
    <property type="match status" value="1"/>
</dbReference>
<dbReference type="InterPro" id="IPR025589">
    <property type="entry name" value="Toprim_C_rpt"/>
</dbReference>
<dbReference type="SMART" id="SM00436">
    <property type="entry name" value="TOP1Bc"/>
    <property type="match status" value="1"/>
</dbReference>
<dbReference type="AlphaFoldDB" id="A0A1I3ALI6"/>
<evidence type="ECO:0000256" key="4">
    <source>
        <dbReference type="ARBA" id="ARBA00022723"/>
    </source>
</evidence>
<comment type="catalytic activity">
    <reaction evidence="1">
        <text>ATP-independent breakage of single-stranded DNA, followed by passage and rejoining.</text>
        <dbReference type="EC" id="5.6.2.1"/>
    </reaction>
</comment>
<dbReference type="InterPro" id="IPR005738">
    <property type="entry name" value="TopoIII"/>
</dbReference>
<keyword evidence="7" id="KW-0238">DNA-binding</keyword>
<keyword evidence="6" id="KW-0799">Topoisomerase</keyword>
<evidence type="ECO:0000259" key="13">
    <source>
        <dbReference type="PROSITE" id="PS50880"/>
    </source>
</evidence>
<dbReference type="CDD" id="cd03362">
    <property type="entry name" value="TOPRIM_TopoIA_TopoIII"/>
    <property type="match status" value="1"/>
</dbReference>
<dbReference type="CDD" id="cd00186">
    <property type="entry name" value="TOP1Ac"/>
    <property type="match status" value="1"/>
</dbReference>
<evidence type="ECO:0000256" key="1">
    <source>
        <dbReference type="ARBA" id="ARBA00000213"/>
    </source>
</evidence>
<dbReference type="Pfam" id="PF13342">
    <property type="entry name" value="Toprim_Crpt"/>
    <property type="match status" value="1"/>
</dbReference>
<dbReference type="GO" id="GO:0006265">
    <property type="term" value="P:DNA topological change"/>
    <property type="evidence" value="ECO:0007669"/>
    <property type="project" value="InterPro"/>
</dbReference>
<dbReference type="GO" id="GO:0043597">
    <property type="term" value="C:cytoplasmic replication fork"/>
    <property type="evidence" value="ECO:0007669"/>
    <property type="project" value="TreeGrafter"/>
</dbReference>
<dbReference type="OrthoDB" id="9803554at2"/>
<evidence type="ECO:0000256" key="6">
    <source>
        <dbReference type="ARBA" id="ARBA00023029"/>
    </source>
</evidence>
<evidence type="ECO:0000313" key="15">
    <source>
        <dbReference type="EMBL" id="SFH50880.1"/>
    </source>
</evidence>
<sequence length="718" mass="81997">MKRVILAEKPSQGQAYAAALGKQSKKDGYIEINGTEDVVTWGFGHLVELSPPEVYQKEWKKWNKADLPILPETFKFQVGKGKSKQFNIVKRLLKSADEIIIATDSDREGENIARSIIRQAGCEDKPMKRLWINSLETEEIRKGFQHLKEAEDYFSAYIEAQTRQKADWLVGINLSRSYTLTLQSKGVQDGVFSVGRVQTPTLCMIYNREAEIDQFISKPFYELFADITVEQGNFKAKHTKKYETKEQVREVIDRHQLQRENDAVITSVETKRVHQPSPKLFALSDLQTFANRRFKISPSETLKQVQALYEKKLLSYPRSDCSYITESEFRYLVSHLEDYQRLTGYTLKEPHLTPKSRYVNNKKVQEHYAIIPTKTIPSAQKLNSLSSIQKQLYFTVLKRTLAMFEADHQYDETTIFSDVHQLPFKAVGKVVIQEGWKALLEERSQKKKAEEQPLLPVVAKGEKGTALLSTKEGKTQPPKLYTEGTLITAMKYCGRELETAEDKEILKEVEGIGTEATRANILETLKKQQYILSKSNQLTVTPKGKILCQSVSQTLLSSAEMTGKWERYLKKIHEGVGTQERFLKNIADFLQQTIADSLTEVKFDPALQQQSAVKEKKALGKCPVCSAKVVDKKTFYGCSRYQQTGCQFSLPKKFAGKNLSQAQLKKLLVHKETDWIKGFKKKDGGNFSAILMLDDQNQLSFKPYKKTLKLNMDEGIEP</sequence>
<dbReference type="PROSITE" id="PS50880">
    <property type="entry name" value="TOPRIM"/>
    <property type="match status" value="1"/>
</dbReference>
<evidence type="ECO:0000256" key="8">
    <source>
        <dbReference type="ARBA" id="ARBA00023235"/>
    </source>
</evidence>
<dbReference type="InterPro" id="IPR000380">
    <property type="entry name" value="Topo_IA"/>
</dbReference>
<evidence type="ECO:0000256" key="2">
    <source>
        <dbReference type="ARBA" id="ARBA00009446"/>
    </source>
</evidence>
<dbReference type="SMART" id="SM00493">
    <property type="entry name" value="TOPRIM"/>
    <property type="match status" value="1"/>
</dbReference>
<accession>A0A1I3ALI6</accession>
<dbReference type="NCBIfam" id="TIGR01056">
    <property type="entry name" value="topB"/>
    <property type="match status" value="1"/>
</dbReference>
<dbReference type="PROSITE" id="PS52039">
    <property type="entry name" value="TOPO_IA_2"/>
    <property type="match status" value="1"/>
</dbReference>
<dbReference type="EMBL" id="FOQE01000001">
    <property type="protein sequence ID" value="SFH50880.1"/>
    <property type="molecule type" value="Genomic_DNA"/>
</dbReference>
<dbReference type="Gene3D" id="3.40.50.140">
    <property type="match status" value="1"/>
</dbReference>